<comment type="similarity">
    <text evidence="1">Belongs to the universal stress protein A family.</text>
</comment>
<reference evidence="3 4" key="1">
    <citation type="submission" date="2020-08" db="EMBL/GenBank/DDBJ databases">
        <title>Genomic Encyclopedia of Type Strains, Phase IV (KMG-IV): sequencing the most valuable type-strain genomes for metagenomic binning, comparative biology and taxonomic classification.</title>
        <authorList>
            <person name="Goeker M."/>
        </authorList>
    </citation>
    <scope>NUCLEOTIDE SEQUENCE [LARGE SCALE GENOMIC DNA]</scope>
    <source>
        <strain evidence="3 4">DSM 21793</strain>
    </source>
</reference>
<name>A0A840A6M5_9CAUL</name>
<dbReference type="PANTHER" id="PTHR46268">
    <property type="entry name" value="STRESS RESPONSE PROTEIN NHAX"/>
    <property type="match status" value="1"/>
</dbReference>
<accession>A0A840A6M5</accession>
<evidence type="ECO:0000259" key="2">
    <source>
        <dbReference type="Pfam" id="PF00582"/>
    </source>
</evidence>
<dbReference type="RefSeq" id="WP_183776044.1">
    <property type="nucleotide sequence ID" value="NZ_JACIDK010000006.1"/>
</dbReference>
<sequence>MSYTTLLVPVEAEPEIDCRLSLAIDLANRFDVRLIGVGAELWRTWITGGDFDDGYGSAAIYAAETAAIAADLQHAKAKFDAASVAVQQGSEWRSGIQFPILEAAAEARAADLVVTSPSRRHGRSAYNVATPAALVLQTGRPVLVVPADATSLQLDRVLVAWKDTREARRAVADALPILKRAKAILVAEICAHAEAPAAEARLADVAQYLLRHGVRAATRVGHEERDVSSAQQLFELADQHAADLIVAGAYGHSRLGEWIFGGVTRALLAQTHRAVLLSH</sequence>
<dbReference type="PANTHER" id="PTHR46268:SF15">
    <property type="entry name" value="UNIVERSAL STRESS PROTEIN HP_0031"/>
    <property type="match status" value="1"/>
</dbReference>
<organism evidence="3 4">
    <name type="scientific">Phenylobacterium haematophilum</name>
    <dbReference type="NCBI Taxonomy" id="98513"/>
    <lineage>
        <taxon>Bacteria</taxon>
        <taxon>Pseudomonadati</taxon>
        <taxon>Pseudomonadota</taxon>
        <taxon>Alphaproteobacteria</taxon>
        <taxon>Caulobacterales</taxon>
        <taxon>Caulobacteraceae</taxon>
        <taxon>Phenylobacterium</taxon>
    </lineage>
</organism>
<gene>
    <name evidence="3" type="ORF">GGQ61_003750</name>
</gene>
<protein>
    <submittedName>
        <fullName evidence="3">Nucleotide-binding universal stress UspA family protein</fullName>
    </submittedName>
</protein>
<evidence type="ECO:0000256" key="1">
    <source>
        <dbReference type="ARBA" id="ARBA00008791"/>
    </source>
</evidence>
<dbReference type="Gene3D" id="3.40.50.12370">
    <property type="match status" value="1"/>
</dbReference>
<dbReference type="AlphaFoldDB" id="A0A840A6M5"/>
<dbReference type="SUPFAM" id="SSF52402">
    <property type="entry name" value="Adenine nucleotide alpha hydrolases-like"/>
    <property type="match status" value="2"/>
</dbReference>
<proteinExistence type="inferred from homology"/>
<dbReference type="Pfam" id="PF00582">
    <property type="entry name" value="Usp"/>
    <property type="match status" value="1"/>
</dbReference>
<dbReference type="CDD" id="cd00293">
    <property type="entry name" value="USP-like"/>
    <property type="match status" value="1"/>
</dbReference>
<feature type="domain" description="UspA" evidence="2">
    <location>
        <begin position="155"/>
        <end position="277"/>
    </location>
</feature>
<dbReference type="EMBL" id="JACIDK010000006">
    <property type="protein sequence ID" value="MBB3893012.1"/>
    <property type="molecule type" value="Genomic_DNA"/>
</dbReference>
<dbReference type="Proteomes" id="UP000530564">
    <property type="component" value="Unassembled WGS sequence"/>
</dbReference>
<evidence type="ECO:0000313" key="4">
    <source>
        <dbReference type="Proteomes" id="UP000530564"/>
    </source>
</evidence>
<evidence type="ECO:0000313" key="3">
    <source>
        <dbReference type="EMBL" id="MBB3893012.1"/>
    </source>
</evidence>
<dbReference type="InterPro" id="IPR006016">
    <property type="entry name" value="UspA"/>
</dbReference>
<comment type="caution">
    <text evidence="3">The sequence shown here is derived from an EMBL/GenBank/DDBJ whole genome shotgun (WGS) entry which is preliminary data.</text>
</comment>
<keyword evidence="4" id="KW-1185">Reference proteome</keyword>